<proteinExistence type="predicted"/>
<evidence type="ECO:0000313" key="7">
    <source>
        <dbReference type="Proteomes" id="UP001183607"/>
    </source>
</evidence>
<keyword evidence="2" id="KW-0963">Cytoplasm</keyword>
<dbReference type="Gene3D" id="3.40.50.300">
    <property type="entry name" value="P-loop containing nucleotide triphosphate hydrolases"/>
    <property type="match status" value="1"/>
</dbReference>
<dbReference type="Gene3D" id="1.25.40.10">
    <property type="entry name" value="Tetratricopeptide repeat domain"/>
    <property type="match status" value="2"/>
</dbReference>
<dbReference type="Pfam" id="PF13374">
    <property type="entry name" value="TPR_10"/>
    <property type="match status" value="2"/>
</dbReference>
<evidence type="ECO:0000259" key="5">
    <source>
        <dbReference type="Pfam" id="PF13191"/>
    </source>
</evidence>
<dbReference type="SMART" id="SM00028">
    <property type="entry name" value="TPR"/>
    <property type="match status" value="11"/>
</dbReference>
<dbReference type="EMBL" id="JAVRER010000004">
    <property type="protein sequence ID" value="MDT0414602.1"/>
    <property type="molecule type" value="Genomic_DNA"/>
</dbReference>
<evidence type="ECO:0000256" key="3">
    <source>
        <dbReference type="ARBA" id="ARBA00022737"/>
    </source>
</evidence>
<organism evidence="6 7">
    <name type="scientific">Streptomyces evansiae</name>
    <dbReference type="NCBI Taxonomy" id="3075535"/>
    <lineage>
        <taxon>Bacteria</taxon>
        <taxon>Bacillati</taxon>
        <taxon>Actinomycetota</taxon>
        <taxon>Actinomycetes</taxon>
        <taxon>Kitasatosporales</taxon>
        <taxon>Streptomycetaceae</taxon>
        <taxon>Streptomyces</taxon>
    </lineage>
</organism>
<dbReference type="PANTHER" id="PTHR45954:SF1">
    <property type="entry name" value="LD33695P"/>
    <property type="match status" value="1"/>
</dbReference>
<keyword evidence="3" id="KW-0677">Repeat</keyword>
<evidence type="ECO:0000313" key="6">
    <source>
        <dbReference type="EMBL" id="MDT0414602.1"/>
    </source>
</evidence>
<dbReference type="Pfam" id="PF13424">
    <property type="entry name" value="TPR_12"/>
    <property type="match status" value="4"/>
</dbReference>
<dbReference type="InterPro" id="IPR019734">
    <property type="entry name" value="TPR_rpt"/>
</dbReference>
<feature type="repeat" description="TPR" evidence="4">
    <location>
        <begin position="647"/>
        <end position="680"/>
    </location>
</feature>
<dbReference type="AlphaFoldDB" id="A0ABD5E1T7"/>
<comment type="subcellular location">
    <subcellularLocation>
        <location evidence="1">Cytoplasm</location>
    </subcellularLocation>
</comment>
<dbReference type="InterPro" id="IPR027417">
    <property type="entry name" value="P-loop_NTPase"/>
</dbReference>
<dbReference type="PANTHER" id="PTHR45954">
    <property type="entry name" value="LD33695P"/>
    <property type="match status" value="1"/>
</dbReference>
<dbReference type="Proteomes" id="UP001183607">
    <property type="component" value="Unassembled WGS sequence"/>
</dbReference>
<dbReference type="GO" id="GO:0005737">
    <property type="term" value="C:cytoplasm"/>
    <property type="evidence" value="ECO:0007669"/>
    <property type="project" value="UniProtKB-SubCell"/>
</dbReference>
<dbReference type="InterPro" id="IPR052386">
    <property type="entry name" value="GPSM"/>
</dbReference>
<dbReference type="RefSeq" id="WP_093852724.1">
    <property type="nucleotide sequence ID" value="NZ_JAVRER010000004.1"/>
</dbReference>
<evidence type="ECO:0000256" key="1">
    <source>
        <dbReference type="ARBA" id="ARBA00004496"/>
    </source>
</evidence>
<accession>A0ABD5E1T7</accession>
<evidence type="ECO:0000256" key="4">
    <source>
        <dbReference type="PROSITE-ProRule" id="PRU00339"/>
    </source>
</evidence>
<sequence>MAANYVNGGMHAYFYANGITGEPGPVMTLPAAPSVFVGREHEVARVRDVLAPVSKGDRARAVVVSVLTGLGGIGKTALALHTAHLAYEEGWYTDVVFVDLRGYDRDPLSADQALEVVLRALDPKAVDVPPTQLQRAGLLSSKMAAFAREGRSVLLVADNASSSAQIRPLVPVGGRHRLLVTSRHSHPDLGARLVDIASLSNGAGIALLRARLLETRPADGRVDNAHPDACALVTWCAGHPLALRICAAVLVLNPSLTVGDLLRDLKEQRSRVDALDAYVHSTDSERALRATFDMSHHQLRPRPRQLLHLLALTPGADIGLPAAAALAQREPAEVRRELEELTRAHLLTHDLVAGGSRWAMHDLTRDHAAHQTDAGNPDGRPDDEAARAWLLAHYSVLADAADQHLRALPGTPVPDTFPGHAEALAWMDVECVNLLAVIRERRNPATARLALCLATHLDYRRRFEDAVAVFSQAVEVLRATGDRAREGAAQNCLGNALYNLRRHDEAVAAHEESLTICRETRDRRGESRALNGLGLALQEVGRCDEAITVLEDSLVVCRGIEDAQGESTALNRLGLALQEVKRYSDAITAHEESLAICREIEDRRGESKALNNLGLALGETEDFEGALAAHRADLKICREIGDRHSESLAYVNLGRTLYESGHYEEAVTAFKEAWPILRNADDHHSEGVAHLLLGIALREAGRNDEAATAFEKASTVLHKTDDHHSEGLALFQLGFTHYEAGHYKMATSPLDKAVPLLRETDEPHFAGVTLNVLGVALLMAGDFEEAITAHQEALAVHRETDDRENAALTLGALGLALHEAKSYEKAVLAYEQAVTIYRQIGDRKSESETLDNLGLTLRKLRRYERAVTAHEQALAICRETGDLDGESASVEHLTTARAVSANEARLPSAE</sequence>
<protein>
    <submittedName>
        <fullName evidence="6">Tetratricopeptide repeat protein</fullName>
    </submittedName>
</protein>
<name>A0ABD5E1T7_9ACTN</name>
<dbReference type="Pfam" id="PF13191">
    <property type="entry name" value="AAA_16"/>
    <property type="match status" value="1"/>
</dbReference>
<dbReference type="PRINTS" id="PR00364">
    <property type="entry name" value="DISEASERSIST"/>
</dbReference>
<dbReference type="PROSITE" id="PS50005">
    <property type="entry name" value="TPR"/>
    <property type="match status" value="1"/>
</dbReference>
<comment type="caution">
    <text evidence="6">The sequence shown here is derived from an EMBL/GenBank/DDBJ whole genome shotgun (WGS) entry which is preliminary data.</text>
</comment>
<evidence type="ECO:0000256" key="2">
    <source>
        <dbReference type="ARBA" id="ARBA00022490"/>
    </source>
</evidence>
<feature type="domain" description="Orc1-like AAA ATPase" evidence="5">
    <location>
        <begin position="36"/>
        <end position="158"/>
    </location>
</feature>
<keyword evidence="4" id="KW-0802">TPR repeat</keyword>
<dbReference type="InterPro" id="IPR011990">
    <property type="entry name" value="TPR-like_helical_dom_sf"/>
</dbReference>
<dbReference type="SUPFAM" id="SSF48452">
    <property type="entry name" value="TPR-like"/>
    <property type="match status" value="3"/>
</dbReference>
<dbReference type="SUPFAM" id="SSF52540">
    <property type="entry name" value="P-loop containing nucleoside triphosphate hydrolases"/>
    <property type="match status" value="1"/>
</dbReference>
<gene>
    <name evidence="6" type="ORF">RM574_03795</name>
</gene>
<reference evidence="7" key="1">
    <citation type="submission" date="2023-07" db="EMBL/GenBank/DDBJ databases">
        <title>30 novel species of actinomycetes from the DSMZ collection.</title>
        <authorList>
            <person name="Nouioui I."/>
        </authorList>
    </citation>
    <scope>NUCLEOTIDE SEQUENCE [LARGE SCALE GENOMIC DNA]</scope>
    <source>
        <strain evidence="7">DSM 41982</strain>
    </source>
</reference>
<dbReference type="InterPro" id="IPR041664">
    <property type="entry name" value="AAA_16"/>
</dbReference>